<keyword evidence="3" id="KW-1185">Reference proteome</keyword>
<feature type="region of interest" description="Disordered" evidence="1">
    <location>
        <begin position="1"/>
        <end position="77"/>
    </location>
</feature>
<dbReference type="EMBL" id="RJUK01000001">
    <property type="protein sequence ID" value="ROQ20446.1"/>
    <property type="molecule type" value="Genomic_DNA"/>
</dbReference>
<evidence type="ECO:0000256" key="1">
    <source>
        <dbReference type="SAM" id="MobiDB-lite"/>
    </source>
</evidence>
<feature type="compositionally biased region" description="Basic residues" evidence="1">
    <location>
        <begin position="65"/>
        <end position="77"/>
    </location>
</feature>
<feature type="compositionally biased region" description="Polar residues" evidence="1">
    <location>
        <begin position="1"/>
        <end position="21"/>
    </location>
</feature>
<name>A0A3N1P6N3_9GAMM</name>
<protein>
    <submittedName>
        <fullName evidence="2">Uncharacterized protein</fullName>
    </submittedName>
</protein>
<organism evidence="2 3">
    <name type="scientific">Marinimicrobium koreense</name>
    <dbReference type="NCBI Taxonomy" id="306545"/>
    <lineage>
        <taxon>Bacteria</taxon>
        <taxon>Pseudomonadati</taxon>
        <taxon>Pseudomonadota</taxon>
        <taxon>Gammaproteobacteria</taxon>
        <taxon>Cellvibrionales</taxon>
        <taxon>Cellvibrionaceae</taxon>
        <taxon>Marinimicrobium</taxon>
    </lineage>
</organism>
<sequence length="77" mass="9086">MTYIGPTSTLPPSARTKINTTRAKDETMPVSEQVLDTTPVAPIRERRRGDRRRRDIKPLVDMRSRDRRRRRKIDIEV</sequence>
<evidence type="ECO:0000313" key="2">
    <source>
        <dbReference type="EMBL" id="ROQ20446.1"/>
    </source>
</evidence>
<proteinExistence type="predicted"/>
<dbReference type="Proteomes" id="UP000273643">
    <property type="component" value="Unassembled WGS sequence"/>
</dbReference>
<dbReference type="RefSeq" id="WP_123637597.1">
    <property type="nucleotide sequence ID" value="NZ_RJUK01000001.1"/>
</dbReference>
<dbReference type="AlphaFoldDB" id="A0A3N1P6N3"/>
<gene>
    <name evidence="2" type="ORF">EDC38_1052</name>
</gene>
<reference evidence="2 3" key="1">
    <citation type="submission" date="2018-11" db="EMBL/GenBank/DDBJ databases">
        <title>Genomic Encyclopedia of Type Strains, Phase IV (KMG-IV): sequencing the most valuable type-strain genomes for metagenomic binning, comparative biology and taxonomic classification.</title>
        <authorList>
            <person name="Goeker M."/>
        </authorList>
    </citation>
    <scope>NUCLEOTIDE SEQUENCE [LARGE SCALE GENOMIC DNA]</scope>
    <source>
        <strain evidence="2 3">DSM 16974</strain>
    </source>
</reference>
<feature type="compositionally biased region" description="Basic and acidic residues" evidence="1">
    <location>
        <begin position="43"/>
        <end position="64"/>
    </location>
</feature>
<dbReference type="OrthoDB" id="9930555at2"/>
<accession>A0A3N1P6N3</accession>
<evidence type="ECO:0000313" key="3">
    <source>
        <dbReference type="Proteomes" id="UP000273643"/>
    </source>
</evidence>
<comment type="caution">
    <text evidence="2">The sequence shown here is derived from an EMBL/GenBank/DDBJ whole genome shotgun (WGS) entry which is preliminary data.</text>
</comment>